<protein>
    <submittedName>
        <fullName evidence="1">Uncharacterized protein</fullName>
    </submittedName>
</protein>
<dbReference type="Proteomes" id="UP000076858">
    <property type="component" value="Unassembled WGS sequence"/>
</dbReference>
<gene>
    <name evidence="1" type="ORF">APZ42_029414</name>
</gene>
<keyword evidence="2" id="KW-1185">Reference proteome</keyword>
<accession>A0A164PIK8</accession>
<name>A0A164PIK8_9CRUS</name>
<dbReference type="EMBL" id="LRGB01002580">
    <property type="protein sequence ID" value="KZS06863.1"/>
    <property type="molecule type" value="Genomic_DNA"/>
</dbReference>
<dbReference type="AlphaFoldDB" id="A0A164PIK8"/>
<organism evidence="1 2">
    <name type="scientific">Daphnia magna</name>
    <dbReference type="NCBI Taxonomy" id="35525"/>
    <lineage>
        <taxon>Eukaryota</taxon>
        <taxon>Metazoa</taxon>
        <taxon>Ecdysozoa</taxon>
        <taxon>Arthropoda</taxon>
        <taxon>Crustacea</taxon>
        <taxon>Branchiopoda</taxon>
        <taxon>Diplostraca</taxon>
        <taxon>Cladocera</taxon>
        <taxon>Anomopoda</taxon>
        <taxon>Daphniidae</taxon>
        <taxon>Daphnia</taxon>
    </lineage>
</organism>
<comment type="caution">
    <text evidence="1">The sequence shown here is derived from an EMBL/GenBank/DDBJ whole genome shotgun (WGS) entry which is preliminary data.</text>
</comment>
<proteinExistence type="predicted"/>
<sequence length="28" mass="3196">MEVVVERPIYSKRWPNATRSVGPNPLAQ</sequence>
<reference evidence="1 2" key="1">
    <citation type="submission" date="2016-03" db="EMBL/GenBank/DDBJ databases">
        <title>EvidentialGene: Evidence-directed Construction of Genes on Genomes.</title>
        <authorList>
            <person name="Gilbert D.G."/>
            <person name="Choi J.-H."/>
            <person name="Mockaitis K."/>
            <person name="Colbourne J."/>
            <person name="Pfrender M."/>
        </authorList>
    </citation>
    <scope>NUCLEOTIDE SEQUENCE [LARGE SCALE GENOMIC DNA]</scope>
    <source>
        <strain evidence="1 2">Xinb3</strain>
        <tissue evidence="1">Complete organism</tissue>
    </source>
</reference>
<evidence type="ECO:0000313" key="1">
    <source>
        <dbReference type="EMBL" id="KZS06863.1"/>
    </source>
</evidence>
<evidence type="ECO:0000313" key="2">
    <source>
        <dbReference type="Proteomes" id="UP000076858"/>
    </source>
</evidence>